<dbReference type="Pfam" id="PF04060">
    <property type="entry name" value="FeS"/>
    <property type="match status" value="1"/>
</dbReference>
<keyword evidence="2" id="KW-0479">Metal-binding</keyword>
<evidence type="ECO:0000259" key="5">
    <source>
        <dbReference type="PROSITE" id="PS51656"/>
    </source>
</evidence>
<dbReference type="GO" id="GO:0005525">
    <property type="term" value="F:GTP binding"/>
    <property type="evidence" value="ECO:0007669"/>
    <property type="project" value="InterPro"/>
</dbReference>
<evidence type="ECO:0000313" key="6">
    <source>
        <dbReference type="EMBL" id="ADM27894.1"/>
    </source>
</evidence>
<evidence type="ECO:0000256" key="4">
    <source>
        <dbReference type="ARBA" id="ARBA00023014"/>
    </source>
</evidence>
<keyword evidence="4" id="KW-0411">Iron-sulfur</keyword>
<evidence type="ECO:0000256" key="1">
    <source>
        <dbReference type="ARBA" id="ARBA00022485"/>
    </source>
</evidence>
<protein>
    <submittedName>
        <fullName evidence="6">Fe-S cluster domain protein</fullName>
    </submittedName>
</protein>
<dbReference type="SUPFAM" id="SSF52540">
    <property type="entry name" value="P-loop containing nucleoside triphosphate hydrolases"/>
    <property type="match status" value="1"/>
</dbReference>
<gene>
    <name evidence="6" type="ordered locus">Igag_1081</name>
</gene>
<evidence type="ECO:0000313" key="7">
    <source>
        <dbReference type="Proteomes" id="UP000001304"/>
    </source>
</evidence>
<dbReference type="GO" id="GO:0046872">
    <property type="term" value="F:metal ion binding"/>
    <property type="evidence" value="ECO:0007669"/>
    <property type="project" value="UniProtKB-KW"/>
</dbReference>
<dbReference type="InterPro" id="IPR052539">
    <property type="entry name" value="MGD_biosynthesis_adapter"/>
</dbReference>
<feature type="domain" description="4Fe-4S" evidence="5">
    <location>
        <begin position="150"/>
        <end position="214"/>
    </location>
</feature>
<dbReference type="Gene3D" id="1.10.15.40">
    <property type="entry name" value="Electron transport complex subunit B, putative Fe-S cluster"/>
    <property type="match status" value="1"/>
</dbReference>
<name>E0SNU8_IGNAA</name>
<keyword evidence="1" id="KW-0004">4Fe-4S</keyword>
<keyword evidence="3" id="KW-0408">Iron</keyword>
<keyword evidence="7" id="KW-1185">Reference proteome</keyword>
<dbReference type="Pfam" id="PF03205">
    <property type="entry name" value="MobB"/>
    <property type="match status" value="1"/>
</dbReference>
<dbReference type="KEGG" id="iag:Igag_1081"/>
<evidence type="ECO:0000256" key="2">
    <source>
        <dbReference type="ARBA" id="ARBA00022723"/>
    </source>
</evidence>
<accession>E0SNU8</accession>
<dbReference type="Proteomes" id="UP000001304">
    <property type="component" value="Chromosome"/>
</dbReference>
<dbReference type="InterPro" id="IPR027417">
    <property type="entry name" value="P-loop_NTPase"/>
</dbReference>
<proteinExistence type="predicted"/>
<dbReference type="EMBL" id="CP002098">
    <property type="protein sequence ID" value="ADM27894.1"/>
    <property type="molecule type" value="Genomic_DNA"/>
</dbReference>
<dbReference type="STRING" id="583356.Igag_1081"/>
<reference evidence="6 7" key="1">
    <citation type="journal article" date="2010" name="Stand. Genomic Sci.">
        <title>Complete genome sequence of Ignisphaera aggregans type strain (AQ1.S1).</title>
        <authorList>
            <person name="Goker M."/>
            <person name="Held B."/>
            <person name="Lapidus A."/>
            <person name="Nolan M."/>
            <person name="Spring S."/>
            <person name="Yasawong M."/>
            <person name="Lucas S."/>
            <person name="Glavina Del Rio T."/>
            <person name="Tice H."/>
            <person name="Cheng J.F."/>
            <person name="Goodwin L."/>
            <person name="Tapia R."/>
            <person name="Pitluck S."/>
            <person name="Liolios K."/>
            <person name="Ivanova N."/>
            <person name="Mavromatis K."/>
            <person name="Mikhailova N."/>
            <person name="Pati A."/>
            <person name="Chen A."/>
            <person name="Palaniappan K."/>
            <person name="Brambilla E."/>
            <person name="Land M."/>
            <person name="Hauser L."/>
            <person name="Chang Y.J."/>
            <person name="Jeffries C.D."/>
            <person name="Brettin T."/>
            <person name="Detter J.C."/>
            <person name="Han C."/>
            <person name="Rohde M."/>
            <person name="Sikorski J."/>
            <person name="Woyke T."/>
            <person name="Bristow J."/>
            <person name="Eisen J.A."/>
            <person name="Markowitz V."/>
            <person name="Hugenholtz P."/>
            <person name="Kyrpides N.C."/>
            <person name="Klenk H.P."/>
        </authorList>
    </citation>
    <scope>NUCLEOTIDE SEQUENCE [LARGE SCALE GENOMIC DNA]</scope>
    <source>
        <strain evidence="7">DSM 17230 / JCM 13409 / AQ1.S1</strain>
    </source>
</reference>
<dbReference type="BioCyc" id="IAGG583356:GHAH-1062-MONOMER"/>
<dbReference type="InterPro" id="IPR007202">
    <property type="entry name" value="4Fe-4S_dom"/>
</dbReference>
<dbReference type="HOGENOM" id="CLU_068199_0_1_2"/>
<dbReference type="Gene3D" id="3.40.50.300">
    <property type="entry name" value="P-loop containing nucleotide triphosphate hydrolases"/>
    <property type="match status" value="1"/>
</dbReference>
<dbReference type="GO" id="GO:0051539">
    <property type="term" value="F:4 iron, 4 sulfur cluster binding"/>
    <property type="evidence" value="ECO:0007669"/>
    <property type="project" value="UniProtKB-KW"/>
</dbReference>
<sequence length="247" mass="28506">MKPYVVRFISYESGRGKTKALVYIAQRLISKGYKVSVIKHAFHGIDIEDKDSHIFILNSVEEVVVSSRDIGVLYINRWVDSLEKALTITTNPIVLVEGFRESEIGDVIAIAMDCKELENLVKYKPLLAILWNKDKCYSDIRLYDFNELDEVAEVIENRAVECILNQLPKTNCGFCGYSTCREFSYAYLRVYIRMCPTISDIRLMVNDIDIPMNPFVKNMLFSLVQGFLNSLKNVPRDRRRISIEIKL</sequence>
<dbReference type="InterPro" id="IPR004435">
    <property type="entry name" value="MobB_dom"/>
</dbReference>
<dbReference type="PANTHER" id="PTHR40072">
    <property type="entry name" value="MOLYBDOPTERIN-GUANINE DINUCLEOTIDE BIOSYNTHESIS ADAPTER PROTEIN-RELATED"/>
    <property type="match status" value="1"/>
</dbReference>
<dbReference type="PROSITE" id="PS51656">
    <property type="entry name" value="4FE4S"/>
    <property type="match status" value="1"/>
</dbReference>
<dbReference type="AlphaFoldDB" id="E0SNU8"/>
<dbReference type="GO" id="GO:0006777">
    <property type="term" value="P:Mo-molybdopterin cofactor biosynthetic process"/>
    <property type="evidence" value="ECO:0007669"/>
    <property type="project" value="InterPro"/>
</dbReference>
<organism evidence="6 7">
    <name type="scientific">Ignisphaera aggregans (strain DSM 17230 / JCM 13409 / AQ1.S1)</name>
    <dbReference type="NCBI Taxonomy" id="583356"/>
    <lineage>
        <taxon>Archaea</taxon>
        <taxon>Thermoproteota</taxon>
        <taxon>Thermoprotei</taxon>
        <taxon>Desulfurococcales</taxon>
        <taxon>Desulfurococcaceae</taxon>
        <taxon>Ignisphaera</taxon>
    </lineage>
</organism>
<dbReference type="PANTHER" id="PTHR40072:SF1">
    <property type="entry name" value="MOLYBDOPTERIN-GUANINE DINUCLEOTIDE BIOSYNTHESIS ADAPTER PROTEIN"/>
    <property type="match status" value="1"/>
</dbReference>
<evidence type="ECO:0000256" key="3">
    <source>
        <dbReference type="ARBA" id="ARBA00023004"/>
    </source>
</evidence>